<keyword evidence="11 12" id="KW-0472">Membrane</keyword>
<protein>
    <recommendedName>
        <fullName evidence="4">Glucans biosynthesis glucosyltransferase H</fullName>
    </recommendedName>
</protein>
<feature type="transmembrane region" description="Helical" evidence="12">
    <location>
        <begin position="423"/>
        <end position="446"/>
    </location>
</feature>
<dbReference type="NCBIfam" id="NF003962">
    <property type="entry name" value="PRK05454.2-5"/>
    <property type="match status" value="1"/>
</dbReference>
<keyword evidence="8 14" id="KW-0808">Transferase</keyword>
<feature type="domain" description="Glycosyltransferase 2-like" evidence="13">
    <location>
        <begin position="222"/>
        <end position="415"/>
    </location>
</feature>
<dbReference type="NCBIfam" id="NF003958">
    <property type="entry name" value="PRK05454.2-1"/>
    <property type="match status" value="1"/>
</dbReference>
<feature type="transmembrane region" description="Helical" evidence="12">
    <location>
        <begin position="398"/>
        <end position="417"/>
    </location>
</feature>
<comment type="similarity">
    <text evidence="3">Belongs to the glycosyltransferase 2 family. OpgH subfamily.</text>
</comment>
<keyword evidence="15" id="KW-1185">Reference proteome</keyword>
<keyword evidence="7" id="KW-0328">Glycosyltransferase</keyword>
<feature type="transmembrane region" description="Helical" evidence="12">
    <location>
        <begin position="528"/>
        <end position="555"/>
    </location>
</feature>
<sequence>MTQLLRPLTGFQPVGLPASLLMPDQNLKLPFHDPAAPATGPRRTHARRVRLAVLGLPPLVALAFGLATAQVLTVDGRLGPAETALAVLSGFAIYWLALSTVTSAIGFFRRPRPQAHAAAPGLRIAILLPMYGEDPQETIGRAADLLAALKGPGHAHRFSLHVLSDTRDPRAVLTETATVAAISEARPNLVIRYRHRLKNRDYKQGNIRDWITRQGSAYDAALILDADSRMGRRTVLTLADALVADPGCALVQSLPLVDAGETVWQRLQSFANRVYGGPLGRGYASWTGSDGNFMGHNAMVRVKAFATCAGLPQLSGPRPLGGVILSHDFVEAALLRRAGWGVRILPEAADSHEEAPSSLVGHIKRDARWCQGNLQHVRLLFGAAGLNPISRFHLFSGAMAYLGAVVWAAILILWASAGSEEVYFLTPGTGNGAGWLMVTVLALLFAPKLMGIADHILRVGLPRGRRLAFAGAVLTETLVSALVAPVMMVQHLKIILRALTGVDTGWPQHGHGPIPWRDLIRFHAVETVLGLILLAAIIAGGLSLWALPVAVGLVLSVPVSKLAASDGHWIPVASTGRLR</sequence>
<evidence type="ECO:0000313" key="15">
    <source>
        <dbReference type="Proteomes" id="UP000241362"/>
    </source>
</evidence>
<dbReference type="EMBL" id="PZKE01000016">
    <property type="protein sequence ID" value="PTE13258.1"/>
    <property type="molecule type" value="Genomic_DNA"/>
</dbReference>
<comment type="subcellular location">
    <subcellularLocation>
        <location evidence="1">Cell inner membrane</location>
        <topology evidence="1">Multi-pass membrane protein</topology>
    </subcellularLocation>
</comment>
<dbReference type="InterPro" id="IPR050321">
    <property type="entry name" value="Glycosyltr_2/OpgH_subfam"/>
</dbReference>
<evidence type="ECO:0000256" key="7">
    <source>
        <dbReference type="ARBA" id="ARBA00022676"/>
    </source>
</evidence>
<keyword evidence="5" id="KW-1003">Cell membrane</keyword>
<evidence type="ECO:0000256" key="12">
    <source>
        <dbReference type="SAM" id="Phobius"/>
    </source>
</evidence>
<keyword evidence="9 12" id="KW-0812">Transmembrane</keyword>
<dbReference type="GO" id="GO:0005886">
    <property type="term" value="C:plasma membrane"/>
    <property type="evidence" value="ECO:0007669"/>
    <property type="project" value="UniProtKB-SubCell"/>
</dbReference>
<dbReference type="PANTHER" id="PTHR43867:SF5">
    <property type="entry name" value="GLUCANS BIOSYNTHESIS GLUCOSYLTRANSFERASE H"/>
    <property type="match status" value="1"/>
</dbReference>
<evidence type="ECO:0000256" key="1">
    <source>
        <dbReference type="ARBA" id="ARBA00004429"/>
    </source>
</evidence>
<feature type="transmembrane region" description="Helical" evidence="12">
    <location>
        <begin position="51"/>
        <end position="72"/>
    </location>
</feature>
<evidence type="ECO:0000256" key="11">
    <source>
        <dbReference type="ARBA" id="ARBA00023136"/>
    </source>
</evidence>
<dbReference type="Pfam" id="PF13632">
    <property type="entry name" value="Glyco_trans_2_3"/>
    <property type="match status" value="1"/>
</dbReference>
<evidence type="ECO:0000256" key="5">
    <source>
        <dbReference type="ARBA" id="ARBA00022475"/>
    </source>
</evidence>
<proteinExistence type="inferred from homology"/>
<dbReference type="InterPro" id="IPR001173">
    <property type="entry name" value="Glyco_trans_2-like"/>
</dbReference>
<evidence type="ECO:0000256" key="8">
    <source>
        <dbReference type="ARBA" id="ARBA00022679"/>
    </source>
</evidence>
<reference evidence="14 15" key="1">
    <citation type="submission" date="2018-03" db="EMBL/GenBank/DDBJ databases">
        <title>Rhodobacter blasticus.</title>
        <authorList>
            <person name="Meyer T.E."/>
            <person name="Miller S."/>
            <person name="Lodha T."/>
            <person name="Gandham S."/>
            <person name="Chintalapati S."/>
            <person name="Chintalapati V.R."/>
        </authorList>
    </citation>
    <scope>NUCLEOTIDE SEQUENCE [LARGE SCALE GENOMIC DNA]</scope>
    <source>
        <strain evidence="14 15">DSM 2131</strain>
    </source>
</reference>
<feature type="transmembrane region" description="Helical" evidence="12">
    <location>
        <begin position="84"/>
        <end position="108"/>
    </location>
</feature>
<dbReference type="SUPFAM" id="SSF53448">
    <property type="entry name" value="Nucleotide-diphospho-sugar transferases"/>
    <property type="match status" value="1"/>
</dbReference>
<evidence type="ECO:0000313" key="14">
    <source>
        <dbReference type="EMBL" id="PTE13258.1"/>
    </source>
</evidence>
<evidence type="ECO:0000256" key="10">
    <source>
        <dbReference type="ARBA" id="ARBA00022989"/>
    </source>
</evidence>
<evidence type="ECO:0000256" key="2">
    <source>
        <dbReference type="ARBA" id="ARBA00005001"/>
    </source>
</evidence>
<dbReference type="Gene3D" id="3.90.550.10">
    <property type="entry name" value="Spore Coat Polysaccharide Biosynthesis Protein SpsA, Chain A"/>
    <property type="match status" value="1"/>
</dbReference>
<gene>
    <name evidence="14" type="ORF">C5F44_14600</name>
</gene>
<dbReference type="Proteomes" id="UP000241362">
    <property type="component" value="Unassembled WGS sequence"/>
</dbReference>
<comment type="caution">
    <text evidence="14">The sequence shown here is derived from an EMBL/GenBank/DDBJ whole genome shotgun (WGS) entry which is preliminary data.</text>
</comment>
<keyword evidence="6" id="KW-0997">Cell inner membrane</keyword>
<dbReference type="InterPro" id="IPR029044">
    <property type="entry name" value="Nucleotide-diphossugar_trans"/>
</dbReference>
<keyword evidence="10 12" id="KW-1133">Transmembrane helix</keyword>
<evidence type="ECO:0000256" key="9">
    <source>
        <dbReference type="ARBA" id="ARBA00022692"/>
    </source>
</evidence>
<accession>A0A2T4J5Z0</accession>
<dbReference type="PANTHER" id="PTHR43867">
    <property type="entry name" value="CELLULOSE SYNTHASE CATALYTIC SUBUNIT A [UDP-FORMING]"/>
    <property type="match status" value="1"/>
</dbReference>
<dbReference type="GO" id="GO:0016758">
    <property type="term" value="F:hexosyltransferase activity"/>
    <property type="evidence" value="ECO:0007669"/>
    <property type="project" value="TreeGrafter"/>
</dbReference>
<name>A0A2T4J5Z0_FUSBL</name>
<evidence type="ECO:0000259" key="13">
    <source>
        <dbReference type="Pfam" id="PF13632"/>
    </source>
</evidence>
<evidence type="ECO:0000256" key="4">
    <source>
        <dbReference type="ARBA" id="ARBA00020585"/>
    </source>
</evidence>
<feature type="transmembrane region" description="Helical" evidence="12">
    <location>
        <begin position="467"/>
        <end position="489"/>
    </location>
</feature>
<organism evidence="14 15">
    <name type="scientific">Fuscovulum blasticum DSM 2131</name>
    <dbReference type="NCBI Taxonomy" id="1188250"/>
    <lineage>
        <taxon>Bacteria</taxon>
        <taxon>Pseudomonadati</taxon>
        <taxon>Pseudomonadota</taxon>
        <taxon>Alphaproteobacteria</taxon>
        <taxon>Rhodobacterales</taxon>
        <taxon>Paracoccaceae</taxon>
        <taxon>Pseudogemmobacter</taxon>
    </lineage>
</organism>
<dbReference type="RefSeq" id="WP_107674284.1">
    <property type="nucleotide sequence ID" value="NZ_PZKE01000016.1"/>
</dbReference>
<dbReference type="AlphaFoldDB" id="A0A2T4J5Z0"/>
<evidence type="ECO:0000256" key="6">
    <source>
        <dbReference type="ARBA" id="ARBA00022519"/>
    </source>
</evidence>
<evidence type="ECO:0000256" key="3">
    <source>
        <dbReference type="ARBA" id="ARBA00009337"/>
    </source>
</evidence>
<comment type="pathway">
    <text evidence="2">Glycan metabolism; osmoregulated periplasmic glucan (OPG) biosynthesis.</text>
</comment>